<feature type="region of interest" description="Disordered" evidence="1">
    <location>
        <begin position="1"/>
        <end position="27"/>
    </location>
</feature>
<name>A0A0R3QVF1_9BILA</name>
<evidence type="ECO:0000313" key="4">
    <source>
        <dbReference type="WBParaSite" id="BTMF_0001170301-mRNA-1"/>
    </source>
</evidence>
<dbReference type="WBParaSite" id="BTMF_0001170301-mRNA-1">
    <property type="protein sequence ID" value="BTMF_0001170301-mRNA-1"/>
    <property type="gene ID" value="BTMF_0001170301"/>
</dbReference>
<proteinExistence type="predicted"/>
<dbReference type="AlphaFoldDB" id="A0A0R3QVF1"/>
<protein>
    <submittedName>
        <fullName evidence="4">Skp1_POZ domain-containing protein</fullName>
    </submittedName>
</protein>
<reference evidence="4" key="1">
    <citation type="submission" date="2017-02" db="UniProtKB">
        <authorList>
            <consortium name="WormBaseParasite"/>
        </authorList>
    </citation>
    <scope>IDENTIFICATION</scope>
</reference>
<evidence type="ECO:0000256" key="1">
    <source>
        <dbReference type="SAM" id="MobiDB-lite"/>
    </source>
</evidence>
<gene>
    <name evidence="2" type="ORF">BTMF_LOCUS9737</name>
</gene>
<dbReference type="Proteomes" id="UP000280834">
    <property type="component" value="Unassembled WGS sequence"/>
</dbReference>
<keyword evidence="3" id="KW-1185">Reference proteome</keyword>
<evidence type="ECO:0000313" key="2">
    <source>
        <dbReference type="EMBL" id="VDO32990.1"/>
    </source>
</evidence>
<organism evidence="4">
    <name type="scientific">Brugia timori</name>
    <dbReference type="NCBI Taxonomy" id="42155"/>
    <lineage>
        <taxon>Eukaryota</taxon>
        <taxon>Metazoa</taxon>
        <taxon>Ecdysozoa</taxon>
        <taxon>Nematoda</taxon>
        <taxon>Chromadorea</taxon>
        <taxon>Rhabditida</taxon>
        <taxon>Spirurina</taxon>
        <taxon>Spiruromorpha</taxon>
        <taxon>Filarioidea</taxon>
        <taxon>Onchocercidae</taxon>
        <taxon>Brugia</taxon>
    </lineage>
</organism>
<dbReference type="EMBL" id="UZAG01017127">
    <property type="protein sequence ID" value="VDO32990.1"/>
    <property type="molecule type" value="Genomic_DNA"/>
</dbReference>
<evidence type="ECO:0000313" key="3">
    <source>
        <dbReference type="Proteomes" id="UP000280834"/>
    </source>
</evidence>
<reference evidence="2 3" key="2">
    <citation type="submission" date="2018-11" db="EMBL/GenBank/DDBJ databases">
        <authorList>
            <consortium name="Pathogen Informatics"/>
        </authorList>
    </citation>
    <scope>NUCLEOTIDE SEQUENCE [LARGE SCALE GENOMIC DNA]</scope>
</reference>
<sequence length="87" mass="9879">MSLPGRRRRVHEDNDANNESDSSDKNDKVMDITFNNVSLINEVISYCESFFPPIFCSLQSASKNLIKHCNSVTCNSQRSGYKSNLFL</sequence>
<accession>A0A0R3QVF1</accession>